<dbReference type="PANTHER" id="PTHR44167:SF24">
    <property type="entry name" value="SERINE_THREONINE-PROTEIN KINASE CHK2"/>
    <property type="match status" value="1"/>
</dbReference>
<dbReference type="CDD" id="cd00180">
    <property type="entry name" value="PKc"/>
    <property type="match status" value="1"/>
</dbReference>
<dbReference type="SUPFAM" id="SSF56112">
    <property type="entry name" value="Protein kinase-like (PK-like)"/>
    <property type="match status" value="1"/>
</dbReference>
<comment type="caution">
    <text evidence="11">The sequence shown here is derived from an EMBL/GenBank/DDBJ whole genome shotgun (WGS) entry which is preliminary data.</text>
</comment>
<dbReference type="Gene3D" id="1.10.510.10">
    <property type="entry name" value="Transferase(Phosphotransferase) domain 1"/>
    <property type="match status" value="1"/>
</dbReference>
<evidence type="ECO:0000256" key="5">
    <source>
        <dbReference type="ARBA" id="ARBA00019973"/>
    </source>
</evidence>
<dbReference type="GO" id="GO:0005524">
    <property type="term" value="F:ATP binding"/>
    <property type="evidence" value="ECO:0007669"/>
    <property type="project" value="InterPro"/>
</dbReference>
<evidence type="ECO:0000259" key="10">
    <source>
        <dbReference type="PROSITE" id="PS50011"/>
    </source>
</evidence>
<keyword evidence="11" id="KW-0808">Transferase</keyword>
<gene>
    <name evidence="11" type="ORF">AAL_05985</name>
</gene>
<dbReference type="InterPro" id="IPR000719">
    <property type="entry name" value="Prot_kinase_dom"/>
</dbReference>
<evidence type="ECO:0000256" key="1">
    <source>
        <dbReference type="ARBA" id="ARBA00003747"/>
    </source>
</evidence>
<dbReference type="OrthoDB" id="1668230at2759"/>
<comment type="function">
    <text evidence="1">Component of the EKC/KEOPS complex that is required for the formation of a threonylcarbamoyl group on adenosine at position 37 (t(6)A37) in tRNAs that read codons beginning with adenine. The complex is probably involved in the transfer of the threonylcarbamoyl moiety of threonylcarbamoyl-AMP (TC-AMP) to the N6 group of A37. BUD32 has ATPase activity in the context of the EKC/KEOPS complex and likely plays a supporting role to the catalytic subunit KAE1. The EKC/KEOPS complex also promotes both telomere uncapping and telomere elongation. The complex is required for efficient recruitment of transcriptional coactivators.</text>
</comment>
<name>A0A162IG62_9HYPO</name>
<proteinExistence type="predicted"/>
<evidence type="ECO:0000256" key="7">
    <source>
        <dbReference type="ARBA" id="ARBA00033194"/>
    </source>
</evidence>
<dbReference type="PROSITE" id="PS00109">
    <property type="entry name" value="PROTEIN_KINASE_TYR"/>
    <property type="match status" value="1"/>
</dbReference>
<dbReference type="AlphaFoldDB" id="A0A162IG62"/>
<evidence type="ECO:0000256" key="9">
    <source>
        <dbReference type="ARBA" id="ARBA00048679"/>
    </source>
</evidence>
<evidence type="ECO:0000256" key="2">
    <source>
        <dbReference type="ARBA" id="ARBA00011534"/>
    </source>
</evidence>
<dbReference type="Pfam" id="PF00069">
    <property type="entry name" value="Pkinase"/>
    <property type="match status" value="1"/>
</dbReference>
<keyword evidence="11" id="KW-0418">Kinase</keyword>
<organism evidence="11 12">
    <name type="scientific">Moelleriella libera RCEF 2490</name>
    <dbReference type="NCBI Taxonomy" id="1081109"/>
    <lineage>
        <taxon>Eukaryota</taxon>
        <taxon>Fungi</taxon>
        <taxon>Dikarya</taxon>
        <taxon>Ascomycota</taxon>
        <taxon>Pezizomycotina</taxon>
        <taxon>Sordariomycetes</taxon>
        <taxon>Hypocreomycetidae</taxon>
        <taxon>Hypocreales</taxon>
        <taxon>Clavicipitaceae</taxon>
        <taxon>Moelleriella</taxon>
    </lineage>
</organism>
<evidence type="ECO:0000313" key="11">
    <source>
        <dbReference type="EMBL" id="KZZ92953.1"/>
    </source>
</evidence>
<evidence type="ECO:0000313" key="12">
    <source>
        <dbReference type="Proteomes" id="UP000078544"/>
    </source>
</evidence>
<dbReference type="PANTHER" id="PTHR44167">
    <property type="entry name" value="OVARIAN-SPECIFIC SERINE/THREONINE-PROTEIN KINASE LOK-RELATED"/>
    <property type="match status" value="1"/>
</dbReference>
<comment type="subunit">
    <text evidence="2">Component of the EKC/KEOPS complex composed of at least BUD32, CGI121, GON7, KAE1 and PCC1; the whole complex dimerizes.</text>
</comment>
<dbReference type="GO" id="GO:0005634">
    <property type="term" value="C:nucleus"/>
    <property type="evidence" value="ECO:0007669"/>
    <property type="project" value="TreeGrafter"/>
</dbReference>
<comment type="catalytic activity">
    <reaction evidence="8">
        <text>L-threonyl-[protein] + ATP = O-phospho-L-threonyl-[protein] + ADP + H(+)</text>
        <dbReference type="Rhea" id="RHEA:46608"/>
        <dbReference type="Rhea" id="RHEA-COMP:11060"/>
        <dbReference type="Rhea" id="RHEA-COMP:11605"/>
        <dbReference type="ChEBI" id="CHEBI:15378"/>
        <dbReference type="ChEBI" id="CHEBI:30013"/>
        <dbReference type="ChEBI" id="CHEBI:30616"/>
        <dbReference type="ChEBI" id="CHEBI:61977"/>
        <dbReference type="ChEBI" id="CHEBI:456216"/>
        <dbReference type="EC" id="2.7.11.1"/>
    </reaction>
</comment>
<comment type="catalytic activity">
    <reaction evidence="9">
        <text>L-seryl-[protein] + ATP = O-phospho-L-seryl-[protein] + ADP + H(+)</text>
        <dbReference type="Rhea" id="RHEA:17989"/>
        <dbReference type="Rhea" id="RHEA-COMP:9863"/>
        <dbReference type="Rhea" id="RHEA-COMP:11604"/>
        <dbReference type="ChEBI" id="CHEBI:15378"/>
        <dbReference type="ChEBI" id="CHEBI:29999"/>
        <dbReference type="ChEBI" id="CHEBI:30616"/>
        <dbReference type="ChEBI" id="CHEBI:83421"/>
        <dbReference type="ChEBI" id="CHEBI:456216"/>
        <dbReference type="EC" id="2.7.11.1"/>
    </reaction>
</comment>
<dbReference type="GO" id="GO:0044773">
    <property type="term" value="P:mitotic DNA damage checkpoint signaling"/>
    <property type="evidence" value="ECO:0007669"/>
    <property type="project" value="TreeGrafter"/>
</dbReference>
<dbReference type="STRING" id="1081109.A0A162IG62"/>
<dbReference type="EMBL" id="AZGY01000014">
    <property type="protein sequence ID" value="KZZ92953.1"/>
    <property type="molecule type" value="Genomic_DNA"/>
</dbReference>
<evidence type="ECO:0000256" key="6">
    <source>
        <dbReference type="ARBA" id="ARBA00030980"/>
    </source>
</evidence>
<reference evidence="11 12" key="1">
    <citation type="journal article" date="2016" name="Genome Biol. Evol.">
        <title>Divergent and convergent evolution of fungal pathogenicity.</title>
        <authorList>
            <person name="Shang Y."/>
            <person name="Xiao G."/>
            <person name="Zheng P."/>
            <person name="Cen K."/>
            <person name="Zhan S."/>
            <person name="Wang C."/>
        </authorList>
    </citation>
    <scope>NUCLEOTIDE SEQUENCE [LARGE SCALE GENOMIC DNA]</scope>
    <source>
        <strain evidence="11 12">RCEF 2490</strain>
    </source>
</reference>
<dbReference type="GO" id="GO:0004674">
    <property type="term" value="F:protein serine/threonine kinase activity"/>
    <property type="evidence" value="ECO:0007669"/>
    <property type="project" value="UniProtKB-EC"/>
</dbReference>
<feature type="domain" description="Protein kinase" evidence="10">
    <location>
        <begin position="1"/>
        <end position="238"/>
    </location>
</feature>
<dbReference type="Proteomes" id="UP000078544">
    <property type="component" value="Unassembled WGS sequence"/>
</dbReference>
<sequence>MNSDRILRMRDLGDPEFTVEKGILGRLGEHPRIVRLLGSRTKFPPGLLFAEASHGNLQLFLHKYGKEMTHSLRRKFFRQAIESIAFIHSKGVIHSDLRPDNFLVHGTWPGSLDLWLCDFGGSVCAELNLDGHQLPDSGFYDPNAPFESSEVVDIFSLGSVLYTIVTGHWPFRATTGHFDFYGNEREEYEAHVDSRFAKGIFPDVEGLFGGEIMLSCWTYKFSNAAEIIARADQLTMDL</sequence>
<dbReference type="PROSITE" id="PS50011">
    <property type="entry name" value="PROTEIN_KINASE_DOM"/>
    <property type="match status" value="1"/>
</dbReference>
<keyword evidence="12" id="KW-1185">Reference proteome</keyword>
<dbReference type="InterPro" id="IPR011009">
    <property type="entry name" value="Kinase-like_dom_sf"/>
</dbReference>
<accession>A0A162IG62</accession>
<protein>
    <recommendedName>
        <fullName evidence="5">EKC/KEOPS complex subunit BUD32</fullName>
        <ecNumber evidence="3">2.7.11.1</ecNumber>
    </recommendedName>
    <alternativeName>
        <fullName evidence="6 7">Atypical Serine/threonine protein kinase BUD32</fullName>
    </alternativeName>
    <alternativeName>
        <fullName evidence="4">EKC/KEOPS complex subunit bud32</fullName>
    </alternativeName>
</protein>
<evidence type="ECO:0000256" key="3">
    <source>
        <dbReference type="ARBA" id="ARBA00012513"/>
    </source>
</evidence>
<dbReference type="InterPro" id="IPR008266">
    <property type="entry name" value="Tyr_kinase_AS"/>
</dbReference>
<evidence type="ECO:0000256" key="8">
    <source>
        <dbReference type="ARBA" id="ARBA00047899"/>
    </source>
</evidence>
<dbReference type="EC" id="2.7.11.1" evidence="3"/>
<evidence type="ECO:0000256" key="4">
    <source>
        <dbReference type="ARBA" id="ARBA00013948"/>
    </source>
</evidence>